<dbReference type="AlphaFoldDB" id="A0A010RK86"/>
<evidence type="ECO:0000256" key="1">
    <source>
        <dbReference type="SAM" id="MobiDB-lite"/>
    </source>
</evidence>
<evidence type="ECO:0000313" key="3">
    <source>
        <dbReference type="Proteomes" id="UP000020467"/>
    </source>
</evidence>
<dbReference type="HOGENOM" id="CLU_1326274_0_0_1"/>
<organism evidence="2 3">
    <name type="scientific">Colletotrichum fioriniae PJ7</name>
    <dbReference type="NCBI Taxonomy" id="1445577"/>
    <lineage>
        <taxon>Eukaryota</taxon>
        <taxon>Fungi</taxon>
        <taxon>Dikarya</taxon>
        <taxon>Ascomycota</taxon>
        <taxon>Pezizomycotina</taxon>
        <taxon>Sordariomycetes</taxon>
        <taxon>Hypocreomycetidae</taxon>
        <taxon>Glomerellales</taxon>
        <taxon>Glomerellaceae</taxon>
        <taxon>Colletotrichum</taxon>
        <taxon>Colletotrichum acutatum species complex</taxon>
    </lineage>
</organism>
<evidence type="ECO:0000313" key="2">
    <source>
        <dbReference type="EMBL" id="EXF78284.1"/>
    </source>
</evidence>
<feature type="compositionally biased region" description="Low complexity" evidence="1">
    <location>
        <begin position="187"/>
        <end position="207"/>
    </location>
</feature>
<protein>
    <submittedName>
        <fullName evidence="2">Uncharacterized protein</fullName>
    </submittedName>
</protein>
<dbReference type="EMBL" id="JARH01000655">
    <property type="protein sequence ID" value="EXF78284.1"/>
    <property type="molecule type" value="Genomic_DNA"/>
</dbReference>
<gene>
    <name evidence="2" type="ORF">CFIO01_00279</name>
</gene>
<comment type="caution">
    <text evidence="2">The sequence shown here is derived from an EMBL/GenBank/DDBJ whole genome shotgun (WGS) entry which is preliminary data.</text>
</comment>
<keyword evidence="3" id="KW-1185">Reference proteome</keyword>
<accession>A0A010RK86</accession>
<feature type="region of interest" description="Disordered" evidence="1">
    <location>
        <begin position="176"/>
        <end position="207"/>
    </location>
</feature>
<reference evidence="2 3" key="1">
    <citation type="submission" date="2014-02" db="EMBL/GenBank/DDBJ databases">
        <title>The genome sequence of Colletotrichum fioriniae PJ7.</title>
        <authorList>
            <person name="Baroncelli R."/>
            <person name="Thon M.R."/>
        </authorList>
    </citation>
    <scope>NUCLEOTIDE SEQUENCE [LARGE SCALE GENOMIC DNA]</scope>
    <source>
        <strain evidence="2 3">PJ7</strain>
    </source>
</reference>
<sequence length="207" mass="22723">MPRPLTFTRTLSEKPKAQVEAVYLQIHSPGLGHIISHPSVASTLHLIFPSKPEKLRYPRRALRPLSLSSANCNSNHPHSSTYRRPATLRLPTKLYLVDFWGGVLSRPIPSSLPPDRFLPLGRPVTYSAPKSPIAPSGLAQLYSSSHPVDRVEFVSTFEPATAQFRGEPPTITDIAPSPARHRHRQLSSSAVAPPAAIIAEPSTPCRR</sequence>
<dbReference type="KEGG" id="cfj:CFIO01_00279"/>
<proteinExistence type="predicted"/>
<name>A0A010RK86_9PEZI</name>
<dbReference type="Proteomes" id="UP000020467">
    <property type="component" value="Unassembled WGS sequence"/>
</dbReference>